<protein>
    <submittedName>
        <fullName evidence="2">Uncharacterized protein</fullName>
    </submittedName>
</protein>
<organism evidence="2">
    <name type="scientific">Arundo donax</name>
    <name type="common">Giant reed</name>
    <name type="synonym">Donax arundinaceus</name>
    <dbReference type="NCBI Taxonomy" id="35708"/>
    <lineage>
        <taxon>Eukaryota</taxon>
        <taxon>Viridiplantae</taxon>
        <taxon>Streptophyta</taxon>
        <taxon>Embryophyta</taxon>
        <taxon>Tracheophyta</taxon>
        <taxon>Spermatophyta</taxon>
        <taxon>Magnoliopsida</taxon>
        <taxon>Liliopsida</taxon>
        <taxon>Poales</taxon>
        <taxon>Poaceae</taxon>
        <taxon>PACMAD clade</taxon>
        <taxon>Arundinoideae</taxon>
        <taxon>Arundineae</taxon>
        <taxon>Arundo</taxon>
    </lineage>
</organism>
<dbReference type="AlphaFoldDB" id="A0A0A9H3Z1"/>
<evidence type="ECO:0000313" key="2">
    <source>
        <dbReference type="EMBL" id="JAE31482.1"/>
    </source>
</evidence>
<sequence length="35" mass="3853">MTRSAAPAVTVRSSSDISRRSLRQLEPPPDATRRS</sequence>
<feature type="region of interest" description="Disordered" evidence="1">
    <location>
        <begin position="1"/>
        <end position="35"/>
    </location>
</feature>
<reference evidence="2" key="1">
    <citation type="submission" date="2014-09" db="EMBL/GenBank/DDBJ databases">
        <authorList>
            <person name="Magalhaes I.L.F."/>
            <person name="Oliveira U."/>
            <person name="Santos F.R."/>
            <person name="Vidigal T.H.D.A."/>
            <person name="Brescovit A.D."/>
            <person name="Santos A.J."/>
        </authorList>
    </citation>
    <scope>NUCLEOTIDE SEQUENCE</scope>
    <source>
        <tissue evidence="2">Shoot tissue taken approximately 20 cm above the soil surface</tissue>
    </source>
</reference>
<reference evidence="2" key="2">
    <citation type="journal article" date="2015" name="Data Brief">
        <title>Shoot transcriptome of the giant reed, Arundo donax.</title>
        <authorList>
            <person name="Barrero R.A."/>
            <person name="Guerrero F.D."/>
            <person name="Moolhuijzen P."/>
            <person name="Goolsby J.A."/>
            <person name="Tidwell J."/>
            <person name="Bellgard S.E."/>
            <person name="Bellgard M.I."/>
        </authorList>
    </citation>
    <scope>NUCLEOTIDE SEQUENCE</scope>
    <source>
        <tissue evidence="2">Shoot tissue taken approximately 20 cm above the soil surface</tissue>
    </source>
</reference>
<proteinExistence type="predicted"/>
<evidence type="ECO:0000256" key="1">
    <source>
        <dbReference type="SAM" id="MobiDB-lite"/>
    </source>
</evidence>
<name>A0A0A9H3Z1_ARUDO</name>
<dbReference type="EMBL" id="GBRH01166414">
    <property type="protein sequence ID" value="JAE31482.1"/>
    <property type="molecule type" value="Transcribed_RNA"/>
</dbReference>
<feature type="compositionally biased region" description="Pro residues" evidence="1">
    <location>
        <begin position="26"/>
        <end position="35"/>
    </location>
</feature>
<accession>A0A0A9H3Z1</accession>